<evidence type="ECO:0000313" key="4">
    <source>
        <dbReference type="EMBL" id="SFR02774.1"/>
    </source>
</evidence>
<accession>A0A1I6DBF6</accession>
<keyword evidence="5" id="KW-1185">Reference proteome</keyword>
<evidence type="ECO:0000256" key="3">
    <source>
        <dbReference type="SAM" id="Phobius"/>
    </source>
</evidence>
<feature type="region of interest" description="Disordered" evidence="2">
    <location>
        <begin position="217"/>
        <end position="256"/>
    </location>
</feature>
<dbReference type="InterPro" id="IPR014717">
    <property type="entry name" value="Transl_elong_EF1B/ribsomal_bS6"/>
</dbReference>
<dbReference type="Pfam" id="PF04350">
    <property type="entry name" value="PilO"/>
    <property type="match status" value="1"/>
</dbReference>
<gene>
    <name evidence="4" type="ORF">SAMN05660706_10863</name>
</gene>
<dbReference type="AlphaFoldDB" id="A0A1I6DBF6"/>
<dbReference type="EMBL" id="FOYM01000008">
    <property type="protein sequence ID" value="SFR02774.1"/>
    <property type="molecule type" value="Genomic_DNA"/>
</dbReference>
<keyword evidence="3" id="KW-0812">Transmembrane</keyword>
<proteinExistence type="predicted"/>
<dbReference type="InterPro" id="IPR007445">
    <property type="entry name" value="PilO"/>
</dbReference>
<reference evidence="5" key="1">
    <citation type="submission" date="2016-10" db="EMBL/GenBank/DDBJ databases">
        <authorList>
            <person name="Varghese N."/>
            <person name="Submissions S."/>
        </authorList>
    </citation>
    <scope>NUCLEOTIDE SEQUENCE [LARGE SCALE GENOMIC DNA]</scope>
    <source>
        <strain evidence="5">DSM 3669</strain>
    </source>
</reference>
<keyword evidence="3" id="KW-0472">Membrane</keyword>
<organism evidence="4 5">
    <name type="scientific">Desulfoscipio geothermicus DSM 3669</name>
    <dbReference type="NCBI Taxonomy" id="1121426"/>
    <lineage>
        <taxon>Bacteria</taxon>
        <taxon>Bacillati</taxon>
        <taxon>Bacillota</taxon>
        <taxon>Clostridia</taxon>
        <taxon>Eubacteriales</taxon>
        <taxon>Desulfallaceae</taxon>
        <taxon>Desulfoscipio</taxon>
    </lineage>
</organism>
<feature type="compositionally biased region" description="Polar residues" evidence="2">
    <location>
        <begin position="241"/>
        <end position="253"/>
    </location>
</feature>
<dbReference type="Proteomes" id="UP000199584">
    <property type="component" value="Unassembled WGS sequence"/>
</dbReference>
<evidence type="ECO:0000256" key="1">
    <source>
        <dbReference type="SAM" id="Coils"/>
    </source>
</evidence>
<name>A0A1I6DBF6_9FIRM</name>
<feature type="compositionally biased region" description="Gly residues" evidence="2">
    <location>
        <begin position="222"/>
        <end position="237"/>
    </location>
</feature>
<protein>
    <submittedName>
        <fullName evidence="4">Tfp pilus assembly protein PilO</fullName>
    </submittedName>
</protein>
<sequence>MPTVLRKRLKANLNVNLSKREKVLACIFVVLLLLFLYYREVYTVQMEEINQLSAELASRREVLDEYRARGYDNVAALLKEKNELQAKLANLHMQVPAQLGEASVLVDMYHLVRENNLYSEKIVFEKYQQENGFGRLPVSLTVEGSLIDVYRFLEQLENYHRRVRVAAVEFTPAGGKWVTCNITAEFYVLGTPGREPETYPFMTGKFGTLPAYNVFMPPPGGETTGGDNAGGVDGDQGTGHPVQSSSGYKSGNIGQIGLPAGAPRDFYLK</sequence>
<dbReference type="Gene3D" id="3.30.70.60">
    <property type="match status" value="1"/>
</dbReference>
<dbReference type="GO" id="GO:0043107">
    <property type="term" value="P:type IV pilus-dependent motility"/>
    <property type="evidence" value="ECO:0007669"/>
    <property type="project" value="InterPro"/>
</dbReference>
<keyword evidence="3" id="KW-1133">Transmembrane helix</keyword>
<keyword evidence="1" id="KW-0175">Coiled coil</keyword>
<feature type="coiled-coil region" evidence="1">
    <location>
        <begin position="49"/>
        <end position="94"/>
    </location>
</feature>
<dbReference type="GO" id="GO:0043683">
    <property type="term" value="P:type IV pilus assembly"/>
    <property type="evidence" value="ECO:0007669"/>
    <property type="project" value="InterPro"/>
</dbReference>
<evidence type="ECO:0000313" key="5">
    <source>
        <dbReference type="Proteomes" id="UP000199584"/>
    </source>
</evidence>
<evidence type="ECO:0000256" key="2">
    <source>
        <dbReference type="SAM" id="MobiDB-lite"/>
    </source>
</evidence>
<dbReference type="STRING" id="39060.SAMN05660706_10863"/>
<feature type="transmembrane region" description="Helical" evidence="3">
    <location>
        <begin position="21"/>
        <end position="38"/>
    </location>
</feature>